<proteinExistence type="predicted"/>
<dbReference type="InterPro" id="IPR029063">
    <property type="entry name" value="SAM-dependent_MTases_sf"/>
</dbReference>
<reference evidence="4 5" key="1">
    <citation type="submission" date="2022-12" db="EMBL/GenBank/DDBJ databases">
        <title>Chitinophagaceae gen. sp. nov., a new member of the family Chitinophagaceae, isolated from soil in a chemical factory.</title>
        <authorList>
            <person name="Ke Z."/>
        </authorList>
    </citation>
    <scope>NUCLEOTIDE SEQUENCE [LARGE SCALE GENOMIC DNA]</scope>
    <source>
        <strain evidence="4 5">LY-5</strain>
    </source>
</reference>
<dbReference type="InterPro" id="IPR041698">
    <property type="entry name" value="Methyltransf_25"/>
</dbReference>
<evidence type="ECO:0000256" key="1">
    <source>
        <dbReference type="ARBA" id="ARBA00022603"/>
    </source>
</evidence>
<dbReference type="PANTHER" id="PTHR43861">
    <property type="entry name" value="TRANS-ACONITATE 2-METHYLTRANSFERASE-RELATED"/>
    <property type="match status" value="1"/>
</dbReference>
<evidence type="ECO:0000313" key="4">
    <source>
        <dbReference type="EMBL" id="MDA3616466.1"/>
    </source>
</evidence>
<dbReference type="Gene3D" id="3.40.50.150">
    <property type="entry name" value="Vaccinia Virus protein VP39"/>
    <property type="match status" value="1"/>
</dbReference>
<dbReference type="RefSeq" id="WP_407032795.1">
    <property type="nucleotide sequence ID" value="NZ_JAQGEF010000031.1"/>
</dbReference>
<feature type="domain" description="Methyltransferase" evidence="3">
    <location>
        <begin position="61"/>
        <end position="159"/>
    </location>
</feature>
<keyword evidence="5" id="KW-1185">Reference proteome</keyword>
<evidence type="ECO:0000259" key="3">
    <source>
        <dbReference type="Pfam" id="PF13649"/>
    </source>
</evidence>
<evidence type="ECO:0000313" key="5">
    <source>
        <dbReference type="Proteomes" id="UP001210231"/>
    </source>
</evidence>
<sequence length="243" mass="27545">MQVPTPLHLKSSTQDIKNRFNNDVERFSNLETGQQTTIDAAYNLDLITEGIVQCHPQLSEVLDLGCGAGNFSLKLALQQPGFNSTLVDLSEPMLLKAKERMTGVLNGNITTIQSDIRALDLPGNYFDTIIATAVLHHLRDDEDWQMVFSKIHRWLKPGGSVWIFDLITHDNPQLNHFLYNNKYGNYLSALKDDHYKNAVFEYIDKEDSPRSLSFQTSLLKQVGFSSVEILHKHLCFASFVGFK</sequence>
<dbReference type="Proteomes" id="UP001210231">
    <property type="component" value="Unassembled WGS sequence"/>
</dbReference>
<protein>
    <submittedName>
        <fullName evidence="4">Class I SAM-dependent methyltransferase</fullName>
    </submittedName>
</protein>
<keyword evidence="2" id="KW-0808">Transferase</keyword>
<dbReference type="SUPFAM" id="SSF53335">
    <property type="entry name" value="S-adenosyl-L-methionine-dependent methyltransferases"/>
    <property type="match status" value="1"/>
</dbReference>
<dbReference type="GO" id="GO:0008168">
    <property type="term" value="F:methyltransferase activity"/>
    <property type="evidence" value="ECO:0007669"/>
    <property type="project" value="UniProtKB-KW"/>
</dbReference>
<comment type="caution">
    <text evidence="4">The sequence shown here is derived from an EMBL/GenBank/DDBJ whole genome shotgun (WGS) entry which is preliminary data.</text>
</comment>
<dbReference type="EMBL" id="JAQGEF010000031">
    <property type="protein sequence ID" value="MDA3616466.1"/>
    <property type="molecule type" value="Genomic_DNA"/>
</dbReference>
<accession>A0ABT4UNP7</accession>
<evidence type="ECO:0000256" key="2">
    <source>
        <dbReference type="ARBA" id="ARBA00022679"/>
    </source>
</evidence>
<dbReference type="GO" id="GO:0032259">
    <property type="term" value="P:methylation"/>
    <property type="evidence" value="ECO:0007669"/>
    <property type="project" value="UniProtKB-KW"/>
</dbReference>
<dbReference type="PANTHER" id="PTHR43861:SF1">
    <property type="entry name" value="TRANS-ACONITATE 2-METHYLTRANSFERASE"/>
    <property type="match status" value="1"/>
</dbReference>
<name>A0ABT4UNP7_9BACT</name>
<dbReference type="CDD" id="cd02440">
    <property type="entry name" value="AdoMet_MTases"/>
    <property type="match status" value="1"/>
</dbReference>
<keyword evidence="1 4" id="KW-0489">Methyltransferase</keyword>
<dbReference type="Pfam" id="PF13649">
    <property type="entry name" value="Methyltransf_25"/>
    <property type="match status" value="1"/>
</dbReference>
<gene>
    <name evidence="4" type="ORF">O3P16_16765</name>
</gene>
<organism evidence="4 5">
    <name type="scientific">Polluticaenibacter yanchengensis</name>
    <dbReference type="NCBI Taxonomy" id="3014562"/>
    <lineage>
        <taxon>Bacteria</taxon>
        <taxon>Pseudomonadati</taxon>
        <taxon>Bacteroidota</taxon>
        <taxon>Chitinophagia</taxon>
        <taxon>Chitinophagales</taxon>
        <taxon>Chitinophagaceae</taxon>
        <taxon>Polluticaenibacter</taxon>
    </lineage>
</organism>